<dbReference type="PRINTS" id="PR00245">
    <property type="entry name" value="OLFACTORYR"/>
</dbReference>
<keyword evidence="5 14" id="KW-0552">Olfaction</keyword>
<dbReference type="PROSITE" id="PS00237">
    <property type="entry name" value="G_PROTEIN_RECEP_F1_1"/>
    <property type="match status" value="1"/>
</dbReference>
<evidence type="ECO:0000256" key="4">
    <source>
        <dbReference type="ARBA" id="ARBA00022692"/>
    </source>
</evidence>
<dbReference type="Pfam" id="PF13853">
    <property type="entry name" value="7tm_4"/>
    <property type="match status" value="1"/>
</dbReference>
<dbReference type="PANTHER" id="PTHR24242:SF416">
    <property type="entry name" value="OLFACTORY RECEPTOR"/>
    <property type="match status" value="1"/>
</dbReference>
<comment type="subcellular location">
    <subcellularLocation>
        <location evidence="1 14">Cell membrane</location>
        <topology evidence="1 14">Multi-pass membrane protein</topology>
    </subcellularLocation>
</comment>
<sequence>MAARHNQSVITELWLLGFQNLHNSRLILFFVFLGISMASTAGNLLIISLVSSTQHLRSSPMYFFLSHLAVTDITITVTVSWTLLPALWNKTTLVSIAGCLCQFFVFASSTSIECFLLTVMSYDRYVAICRPLHYAIIMNFTLCHQLAICSWVLGFTVTLIIVIMVNNLILCGPNIIDHIFCDLNPLLQLSCSDTTIVQMTLISLGVPETVMEPAFIITTYVCIFLTILRIPSLNGREKAFSTCSSHLTVVCTYYGTLIAIYITPSGGHTLNISKFLSLLCTVLSPLFNPIIYCLKNNEIQTALQKCFQKLKCKYSE</sequence>
<evidence type="ECO:0000313" key="17">
    <source>
        <dbReference type="RefSeq" id="XP_031754229.1"/>
    </source>
</evidence>
<feature type="transmembrane region" description="Helical" evidence="14">
    <location>
        <begin position="26"/>
        <end position="50"/>
    </location>
</feature>
<evidence type="ECO:0000256" key="13">
    <source>
        <dbReference type="RuleBase" id="RU000688"/>
    </source>
</evidence>
<accession>A0A8J1J8P0</accession>
<protein>
    <recommendedName>
        <fullName evidence="14">Olfactory receptor</fullName>
    </recommendedName>
</protein>
<feature type="domain" description="G-protein coupled receptors family 1 profile" evidence="15">
    <location>
        <begin position="42"/>
        <end position="292"/>
    </location>
</feature>
<keyword evidence="7 13" id="KW-0297">G-protein coupled receptor</keyword>
<keyword evidence="6 14" id="KW-1133">Transmembrane helix</keyword>
<dbReference type="AGR" id="Xenbase:XB-GENE-29095531"/>
<dbReference type="InterPro" id="IPR000725">
    <property type="entry name" value="Olfact_rcpt"/>
</dbReference>
<dbReference type="FunFam" id="1.20.1070.10:FF:000010">
    <property type="entry name" value="Olfactory receptor"/>
    <property type="match status" value="1"/>
</dbReference>
<dbReference type="AlphaFoldDB" id="A0A8J1J8P0"/>
<evidence type="ECO:0000256" key="8">
    <source>
        <dbReference type="ARBA" id="ARBA00023136"/>
    </source>
</evidence>
<evidence type="ECO:0000256" key="6">
    <source>
        <dbReference type="ARBA" id="ARBA00022989"/>
    </source>
</evidence>
<dbReference type="InterPro" id="IPR000276">
    <property type="entry name" value="GPCR_Rhodpsn"/>
</dbReference>
<evidence type="ECO:0000313" key="18">
    <source>
        <dbReference type="Xenbase" id="XB-GENE-29095531"/>
    </source>
</evidence>
<evidence type="ECO:0000259" key="15">
    <source>
        <dbReference type="PROSITE" id="PS50262"/>
    </source>
</evidence>
<keyword evidence="2 14" id="KW-1003">Cell membrane</keyword>
<evidence type="ECO:0000256" key="5">
    <source>
        <dbReference type="ARBA" id="ARBA00022725"/>
    </source>
</evidence>
<evidence type="ECO:0000256" key="10">
    <source>
        <dbReference type="ARBA" id="ARBA00023170"/>
    </source>
</evidence>
<keyword evidence="10 13" id="KW-0675">Receptor</keyword>
<feature type="transmembrane region" description="Helical" evidence="14">
    <location>
        <begin position="62"/>
        <end position="88"/>
    </location>
</feature>
<dbReference type="RefSeq" id="XP_031754229.1">
    <property type="nucleotide sequence ID" value="XM_031898369.1"/>
</dbReference>
<feature type="transmembrane region" description="Helical" evidence="14">
    <location>
        <begin position="275"/>
        <end position="294"/>
    </location>
</feature>
<dbReference type="GO" id="GO:0004984">
    <property type="term" value="F:olfactory receptor activity"/>
    <property type="evidence" value="ECO:0007669"/>
    <property type="project" value="InterPro"/>
</dbReference>
<evidence type="ECO:0000313" key="16">
    <source>
        <dbReference type="Proteomes" id="UP000008143"/>
    </source>
</evidence>
<dbReference type="GO" id="GO:0004930">
    <property type="term" value="F:G protein-coupled receptor activity"/>
    <property type="evidence" value="ECO:0007669"/>
    <property type="project" value="UniProtKB-KW"/>
</dbReference>
<evidence type="ECO:0000256" key="1">
    <source>
        <dbReference type="ARBA" id="ARBA00004651"/>
    </source>
</evidence>
<organism evidence="16 17">
    <name type="scientific">Xenopus tropicalis</name>
    <name type="common">Western clawed frog</name>
    <name type="synonym">Silurana tropicalis</name>
    <dbReference type="NCBI Taxonomy" id="8364"/>
    <lineage>
        <taxon>Eukaryota</taxon>
        <taxon>Metazoa</taxon>
        <taxon>Chordata</taxon>
        <taxon>Craniata</taxon>
        <taxon>Vertebrata</taxon>
        <taxon>Euteleostomi</taxon>
        <taxon>Amphibia</taxon>
        <taxon>Batrachia</taxon>
        <taxon>Anura</taxon>
        <taxon>Pipoidea</taxon>
        <taxon>Pipidae</taxon>
        <taxon>Xenopodinae</taxon>
        <taxon>Xenopus</taxon>
        <taxon>Silurana</taxon>
    </lineage>
</organism>
<keyword evidence="12 13" id="KW-0807">Transducer</keyword>
<feature type="transmembrane region" description="Helical" evidence="14">
    <location>
        <begin position="213"/>
        <end position="231"/>
    </location>
</feature>
<dbReference type="Proteomes" id="UP000008143">
    <property type="component" value="Chromosome 3"/>
</dbReference>
<gene>
    <name evidence="18" type="primary">or16k1</name>
    <name evidence="17" type="synonym">LOC116409641</name>
</gene>
<keyword evidence="16" id="KW-1185">Reference proteome</keyword>
<dbReference type="PRINTS" id="PR00237">
    <property type="entry name" value="GPCRRHODOPSN"/>
</dbReference>
<dbReference type="PANTHER" id="PTHR24242">
    <property type="entry name" value="G-PROTEIN COUPLED RECEPTOR"/>
    <property type="match status" value="1"/>
</dbReference>
<dbReference type="Gene3D" id="1.20.1070.10">
    <property type="entry name" value="Rhodopsin 7-helix transmembrane proteins"/>
    <property type="match status" value="1"/>
</dbReference>
<comment type="similarity">
    <text evidence="13">Belongs to the G-protein coupled receptor 1 family.</text>
</comment>
<proteinExistence type="inferred from homology"/>
<dbReference type="OrthoDB" id="9444602at2759"/>
<feature type="transmembrane region" description="Helical" evidence="14">
    <location>
        <begin position="132"/>
        <end position="165"/>
    </location>
</feature>
<dbReference type="GO" id="GO:0005886">
    <property type="term" value="C:plasma membrane"/>
    <property type="evidence" value="ECO:0007669"/>
    <property type="project" value="UniProtKB-SubCell"/>
</dbReference>
<evidence type="ECO:0000256" key="2">
    <source>
        <dbReference type="ARBA" id="ARBA00022475"/>
    </source>
</evidence>
<evidence type="ECO:0000256" key="3">
    <source>
        <dbReference type="ARBA" id="ARBA00022606"/>
    </source>
</evidence>
<name>A0A8J1J8P0_XENTR</name>
<dbReference type="PROSITE" id="PS50262">
    <property type="entry name" value="G_PROTEIN_RECEP_F1_2"/>
    <property type="match status" value="1"/>
</dbReference>
<dbReference type="SUPFAM" id="SSF81321">
    <property type="entry name" value="Family A G protein-coupled receptor-like"/>
    <property type="match status" value="1"/>
</dbReference>
<dbReference type="Xenbase" id="XB-GENE-29095531">
    <property type="gene designation" value="or16k1"/>
</dbReference>
<keyword evidence="8 14" id="KW-0472">Membrane</keyword>
<keyword evidence="4 13" id="KW-0812">Transmembrane</keyword>
<reference evidence="17" key="1">
    <citation type="submission" date="2025-08" db="UniProtKB">
        <authorList>
            <consortium name="RefSeq"/>
        </authorList>
    </citation>
    <scope>IDENTIFICATION</scope>
    <source>
        <strain evidence="17">Nigerian</strain>
        <tissue evidence="17">Liver and blood</tissue>
    </source>
</reference>
<evidence type="ECO:0000256" key="7">
    <source>
        <dbReference type="ARBA" id="ARBA00023040"/>
    </source>
</evidence>
<evidence type="ECO:0000256" key="11">
    <source>
        <dbReference type="ARBA" id="ARBA00023180"/>
    </source>
</evidence>
<keyword evidence="11" id="KW-0325">Glycoprotein</keyword>
<dbReference type="InterPro" id="IPR017452">
    <property type="entry name" value="GPCR_Rhodpsn_7TM"/>
</dbReference>
<keyword evidence="9" id="KW-1015">Disulfide bond</keyword>
<keyword evidence="3 14" id="KW-0716">Sensory transduction</keyword>
<evidence type="ECO:0000256" key="12">
    <source>
        <dbReference type="ARBA" id="ARBA00023224"/>
    </source>
</evidence>
<dbReference type="KEGG" id="xtr:116409641"/>
<evidence type="ECO:0000256" key="9">
    <source>
        <dbReference type="ARBA" id="ARBA00023157"/>
    </source>
</evidence>
<dbReference type="OMA" id="SCTSIEC"/>
<feature type="transmembrane region" description="Helical" evidence="14">
    <location>
        <begin position="94"/>
        <end position="120"/>
    </location>
</feature>
<feature type="transmembrane region" description="Helical" evidence="14">
    <location>
        <begin position="243"/>
        <end position="263"/>
    </location>
</feature>
<evidence type="ECO:0000256" key="14">
    <source>
        <dbReference type="RuleBase" id="RU363047"/>
    </source>
</evidence>
<dbReference type="InterPro" id="IPR050939">
    <property type="entry name" value="Olfactory_GPCR1"/>
</dbReference>